<dbReference type="GO" id="GO:0006272">
    <property type="term" value="P:leading strand elongation"/>
    <property type="evidence" value="ECO:0007669"/>
    <property type="project" value="TreeGrafter"/>
</dbReference>
<evidence type="ECO:0000313" key="8">
    <source>
        <dbReference type="EMBL" id="MBM3282178.1"/>
    </source>
</evidence>
<dbReference type="CDD" id="cd00577">
    <property type="entry name" value="PCNA"/>
    <property type="match status" value="1"/>
</dbReference>
<name>A0A8T4CB50_9ARCH</name>
<reference evidence="8" key="1">
    <citation type="submission" date="2019-03" db="EMBL/GenBank/DDBJ databases">
        <title>Lake Tanganyika Metagenome-Assembled Genomes (MAGs).</title>
        <authorList>
            <person name="Tran P."/>
        </authorList>
    </citation>
    <scope>NUCLEOTIDE SEQUENCE</scope>
    <source>
        <strain evidence="8">M_DeepCast_50m_m2_156</strain>
    </source>
</reference>
<dbReference type="GO" id="GO:0030337">
    <property type="term" value="F:DNA polymerase processivity factor activity"/>
    <property type="evidence" value="ECO:0007669"/>
    <property type="project" value="UniProtKB-UniRule"/>
</dbReference>
<evidence type="ECO:0000256" key="4">
    <source>
        <dbReference type="RuleBase" id="RU003671"/>
    </source>
</evidence>
<comment type="function">
    <text evidence="3">Sliding clamp subunit that acts as a moving platform for DNA processing. Responsible for tethering the catalytic subunit of DNA polymerase and other proteins to DNA during high-speed replication.</text>
</comment>
<comment type="function">
    <text evidence="5">Sliding clamp subunit. Responsible for tethering the catalytic subunit of DNA polymerase to DNA during high-speed replication.</text>
</comment>
<gene>
    <name evidence="3 8" type="primary">pcn</name>
    <name evidence="8" type="ORF">FJY86_02450</name>
</gene>
<dbReference type="InterPro" id="IPR022649">
    <property type="entry name" value="Pr_cel_nuc_antig_C"/>
</dbReference>
<feature type="domain" description="Proliferating cell nuclear antigen PCNA N-terminal" evidence="6">
    <location>
        <begin position="1"/>
        <end position="109"/>
    </location>
</feature>
<evidence type="ECO:0000313" key="9">
    <source>
        <dbReference type="Proteomes" id="UP000774699"/>
    </source>
</evidence>
<evidence type="ECO:0000259" key="6">
    <source>
        <dbReference type="Pfam" id="PF00705"/>
    </source>
</evidence>
<evidence type="ECO:0000256" key="3">
    <source>
        <dbReference type="HAMAP-Rule" id="MF_00317"/>
    </source>
</evidence>
<dbReference type="NCBIfam" id="TIGR00590">
    <property type="entry name" value="pcna"/>
    <property type="match status" value="1"/>
</dbReference>
<keyword evidence="2 3" id="KW-0238">DNA-binding</keyword>
<evidence type="ECO:0000259" key="7">
    <source>
        <dbReference type="Pfam" id="PF02747"/>
    </source>
</evidence>
<dbReference type="Gene3D" id="3.70.10.10">
    <property type="match status" value="1"/>
</dbReference>
<comment type="caution">
    <text evidence="8">The sequence shown here is derived from an EMBL/GenBank/DDBJ whole genome shotgun (WGS) entry which is preliminary data.</text>
</comment>
<dbReference type="AlphaFoldDB" id="A0A8T4CB50"/>
<dbReference type="Pfam" id="PF00705">
    <property type="entry name" value="PCNA_N"/>
    <property type="match status" value="1"/>
</dbReference>
<dbReference type="GO" id="GO:0006275">
    <property type="term" value="P:regulation of DNA replication"/>
    <property type="evidence" value="ECO:0007669"/>
    <property type="project" value="UniProtKB-UniRule"/>
</dbReference>
<dbReference type="GO" id="GO:0003677">
    <property type="term" value="F:DNA binding"/>
    <property type="evidence" value="ECO:0007669"/>
    <property type="project" value="UniProtKB-UniRule"/>
</dbReference>
<evidence type="ECO:0000256" key="2">
    <source>
        <dbReference type="ARBA" id="ARBA00023125"/>
    </source>
</evidence>
<dbReference type="HAMAP" id="MF_00317">
    <property type="entry name" value="DNApol_clamp_arch"/>
    <property type="match status" value="1"/>
</dbReference>
<organism evidence="8 9">
    <name type="scientific">Candidatus Iainarchaeum sp</name>
    <dbReference type="NCBI Taxonomy" id="3101447"/>
    <lineage>
        <taxon>Archaea</taxon>
        <taxon>Candidatus Iainarchaeota</taxon>
        <taxon>Candidatus Iainarchaeia</taxon>
        <taxon>Candidatus Iainarchaeales</taxon>
        <taxon>Candidatus Iainarchaeaceae</taxon>
        <taxon>Candidatus Iainarchaeum</taxon>
    </lineage>
</organism>
<evidence type="ECO:0000256" key="1">
    <source>
        <dbReference type="ARBA" id="ARBA00010462"/>
    </source>
</evidence>
<dbReference type="SUPFAM" id="SSF55979">
    <property type="entry name" value="DNA clamp"/>
    <property type="match status" value="2"/>
</dbReference>
<feature type="domain" description="Proliferating cell nuclear antigen PCNA C-terminal" evidence="7">
    <location>
        <begin position="126"/>
        <end position="245"/>
    </location>
</feature>
<sequence>MMHIVLERADVLKRSVDAIAVLIDEAEFEISEKGMSLKATDPSQISMVDFDLEKKAFKKFHVDGVVRLGMDLEYLNQVMSRSKPTDEVELKLDDDSSKLSVTFRGSSTRTFSVPLIDISAGELPNPKIEFDATVKIKATLLQDALKDASLLSTHLTLGAKSELFYVKAVSSKGELFNETAKGSASLPDLSVKKDCSSMFPLDYLSDMLKAAASDTDVTVKIKENAPVELNYHIGDARVRYFLAPRIESA</sequence>
<protein>
    <recommendedName>
        <fullName evidence="3">DNA polymerase sliding clamp</fullName>
    </recommendedName>
    <alternativeName>
        <fullName evidence="3">Proliferating cell nuclear antigen homolog</fullName>
        <shortName evidence="3">PCNA</shortName>
    </alternativeName>
</protein>
<dbReference type="InterPro" id="IPR000730">
    <property type="entry name" value="Pr_cel_nuc_antig"/>
</dbReference>
<comment type="similarity">
    <text evidence="1 3 4">Belongs to the PCNA family.</text>
</comment>
<dbReference type="EMBL" id="VGJJ01000013">
    <property type="protein sequence ID" value="MBM3282178.1"/>
    <property type="molecule type" value="Genomic_DNA"/>
</dbReference>
<comment type="subunit">
    <text evidence="3">Homotrimer. The subunits circularize to form a toroid; DNA passes through its center. Replication factor C (RFC) is required to load the toroid on the DNA.</text>
</comment>
<keyword evidence="3 4" id="KW-0235">DNA replication</keyword>
<dbReference type="PANTHER" id="PTHR11352">
    <property type="entry name" value="PROLIFERATING CELL NUCLEAR ANTIGEN"/>
    <property type="match status" value="1"/>
</dbReference>
<dbReference type="InterPro" id="IPR046938">
    <property type="entry name" value="DNA_clamp_sf"/>
</dbReference>
<proteinExistence type="inferred from homology"/>
<dbReference type="PANTHER" id="PTHR11352:SF0">
    <property type="entry name" value="PROLIFERATING CELL NUCLEAR ANTIGEN"/>
    <property type="match status" value="1"/>
</dbReference>
<dbReference type="InterPro" id="IPR022648">
    <property type="entry name" value="Pr_cel_nuc_antig_N"/>
</dbReference>
<evidence type="ECO:0000256" key="5">
    <source>
        <dbReference type="RuleBase" id="RU003673"/>
    </source>
</evidence>
<accession>A0A8T4CB50</accession>
<dbReference type="Pfam" id="PF02747">
    <property type="entry name" value="PCNA_C"/>
    <property type="match status" value="1"/>
</dbReference>
<dbReference type="PRINTS" id="PR00339">
    <property type="entry name" value="PCNACYCLIN"/>
</dbReference>
<dbReference type="Proteomes" id="UP000774699">
    <property type="component" value="Unassembled WGS sequence"/>
</dbReference>